<dbReference type="SUPFAM" id="SSF54211">
    <property type="entry name" value="Ribosomal protein S5 domain 2-like"/>
    <property type="match status" value="1"/>
</dbReference>
<dbReference type="NCBIfam" id="TIGR00484">
    <property type="entry name" value="EF-G"/>
    <property type="match status" value="1"/>
</dbReference>
<dbReference type="NCBIfam" id="TIGR00231">
    <property type="entry name" value="small_GTP"/>
    <property type="match status" value="1"/>
</dbReference>
<dbReference type="Pfam" id="PF00679">
    <property type="entry name" value="EFG_C"/>
    <property type="match status" value="1"/>
</dbReference>
<dbReference type="PRINTS" id="PR00315">
    <property type="entry name" value="ELONGATNFCT"/>
</dbReference>
<dbReference type="PROSITE" id="PS51722">
    <property type="entry name" value="G_TR_2"/>
    <property type="match status" value="1"/>
</dbReference>
<feature type="binding site" evidence="7">
    <location>
        <begin position="132"/>
        <end position="135"/>
    </location>
    <ligand>
        <name>GTP</name>
        <dbReference type="ChEBI" id="CHEBI:37565"/>
    </ligand>
</feature>
<keyword evidence="4 7" id="KW-0648">Protein biosynthesis</keyword>
<dbReference type="InterPro" id="IPR031157">
    <property type="entry name" value="G_TR_CS"/>
</dbReference>
<dbReference type="InterPro" id="IPR027417">
    <property type="entry name" value="P-loop_NTPase"/>
</dbReference>
<dbReference type="InterPro" id="IPR000795">
    <property type="entry name" value="T_Tr_GTP-bd_dom"/>
</dbReference>
<dbReference type="Pfam" id="PF00009">
    <property type="entry name" value="GTP_EFTU"/>
    <property type="match status" value="1"/>
</dbReference>
<keyword evidence="2 7" id="KW-0547">Nucleotide-binding</keyword>
<keyword evidence="11" id="KW-1185">Reference proteome</keyword>
<dbReference type="SMART" id="SM00889">
    <property type="entry name" value="EFG_IV"/>
    <property type="match status" value="1"/>
</dbReference>
<gene>
    <name evidence="7 10" type="primary">fusA</name>
    <name evidence="10" type="ORF">ETSY2_30535</name>
</gene>
<dbReference type="InterPro" id="IPR041095">
    <property type="entry name" value="EFG_II"/>
</dbReference>
<dbReference type="AlphaFoldDB" id="W4M1B3"/>
<dbReference type="GO" id="GO:0003924">
    <property type="term" value="F:GTPase activity"/>
    <property type="evidence" value="ECO:0007669"/>
    <property type="project" value="InterPro"/>
</dbReference>
<keyword evidence="5 7" id="KW-0342">GTP-binding</keyword>
<evidence type="ECO:0000256" key="3">
    <source>
        <dbReference type="ARBA" id="ARBA00022768"/>
    </source>
</evidence>
<dbReference type="FunFam" id="3.30.70.240:FF:000001">
    <property type="entry name" value="Elongation factor G"/>
    <property type="match status" value="1"/>
</dbReference>
<keyword evidence="3 7" id="KW-0251">Elongation factor</keyword>
<comment type="caution">
    <text evidence="10">The sequence shown here is derived from an EMBL/GenBank/DDBJ whole genome shotgun (WGS) entry which is preliminary data.</text>
</comment>
<feature type="binding site" evidence="7">
    <location>
        <begin position="78"/>
        <end position="82"/>
    </location>
    <ligand>
        <name>GTP</name>
        <dbReference type="ChEBI" id="CHEBI:37565"/>
    </ligand>
</feature>
<comment type="function">
    <text evidence="6 7">Catalyzes the GTP-dependent ribosomal translocation step during translation elongation. During this step, the ribosome changes from the pre-translocational (PRE) to the post-translocational (POST) state as the newly formed A-site-bound peptidyl-tRNA and P-site-bound deacylated tRNA move to the P and E sites, respectively. Catalyzes the coordinated movement of the two tRNA molecules, the mRNA and conformational changes in the ribosome.</text>
</comment>
<dbReference type="GO" id="GO:0032790">
    <property type="term" value="P:ribosome disassembly"/>
    <property type="evidence" value="ECO:0007669"/>
    <property type="project" value="TreeGrafter"/>
</dbReference>
<feature type="binding site" evidence="7">
    <location>
        <begin position="14"/>
        <end position="21"/>
    </location>
    <ligand>
        <name>GTP</name>
        <dbReference type="ChEBI" id="CHEBI:37565"/>
    </ligand>
</feature>
<dbReference type="InterPro" id="IPR009022">
    <property type="entry name" value="EFG_III"/>
</dbReference>
<dbReference type="InterPro" id="IPR035649">
    <property type="entry name" value="EFG_V"/>
</dbReference>
<dbReference type="CDD" id="cd04088">
    <property type="entry name" value="EFG_mtEFG_II"/>
    <property type="match status" value="1"/>
</dbReference>
<dbReference type="Gene3D" id="3.40.50.300">
    <property type="entry name" value="P-loop containing nucleotide triphosphate hydrolases"/>
    <property type="match status" value="1"/>
</dbReference>
<evidence type="ECO:0000256" key="7">
    <source>
        <dbReference type="HAMAP-Rule" id="MF_00054"/>
    </source>
</evidence>
<comment type="subcellular location">
    <subcellularLocation>
        <location evidence="7">Cytoplasm</location>
    </subcellularLocation>
</comment>
<dbReference type="GO" id="GO:0005737">
    <property type="term" value="C:cytoplasm"/>
    <property type="evidence" value="ECO:0007669"/>
    <property type="project" value="UniProtKB-SubCell"/>
</dbReference>
<dbReference type="Gene3D" id="3.30.230.10">
    <property type="match status" value="1"/>
</dbReference>
<dbReference type="SUPFAM" id="SSF54980">
    <property type="entry name" value="EF-G C-terminal domain-like"/>
    <property type="match status" value="2"/>
</dbReference>
<dbReference type="HOGENOM" id="CLU_002794_4_1_7"/>
<dbReference type="InterPro" id="IPR053905">
    <property type="entry name" value="EF-G-like_DII"/>
</dbReference>
<evidence type="ECO:0000256" key="2">
    <source>
        <dbReference type="ARBA" id="ARBA00022741"/>
    </source>
</evidence>
<dbReference type="Gene3D" id="3.30.70.240">
    <property type="match status" value="1"/>
</dbReference>
<dbReference type="Gene3D" id="3.30.70.870">
    <property type="entry name" value="Elongation Factor G (Translational Gtpase), domain 3"/>
    <property type="match status" value="1"/>
</dbReference>
<dbReference type="Gene3D" id="2.40.30.10">
    <property type="entry name" value="Translation factors"/>
    <property type="match status" value="1"/>
</dbReference>
<evidence type="ECO:0000256" key="4">
    <source>
        <dbReference type="ARBA" id="ARBA00022917"/>
    </source>
</evidence>
<dbReference type="InterPro" id="IPR000640">
    <property type="entry name" value="EFG_V-like"/>
</dbReference>
<evidence type="ECO:0000256" key="8">
    <source>
        <dbReference type="NCBIfam" id="TIGR00484"/>
    </source>
</evidence>
<dbReference type="InterPro" id="IPR009000">
    <property type="entry name" value="Transl_B-barrel_sf"/>
</dbReference>
<evidence type="ECO:0000313" key="11">
    <source>
        <dbReference type="Proteomes" id="UP000019140"/>
    </source>
</evidence>
<dbReference type="NCBIfam" id="NF009381">
    <property type="entry name" value="PRK12740.1-5"/>
    <property type="match status" value="1"/>
</dbReference>
<protein>
    <recommendedName>
        <fullName evidence="7 8">Elongation factor G</fullName>
        <shortName evidence="7">EF-G</shortName>
    </recommendedName>
</protein>
<dbReference type="InterPro" id="IPR005225">
    <property type="entry name" value="Small_GTP-bd"/>
</dbReference>
<dbReference type="PANTHER" id="PTHR43261">
    <property type="entry name" value="TRANSLATION ELONGATION FACTOR G-RELATED"/>
    <property type="match status" value="1"/>
</dbReference>
<dbReference type="PROSITE" id="PS00301">
    <property type="entry name" value="G_TR_1"/>
    <property type="match status" value="1"/>
</dbReference>
<organism evidence="10 11">
    <name type="scientific">Candidatus Entotheonella gemina</name>
    <dbReference type="NCBI Taxonomy" id="1429439"/>
    <lineage>
        <taxon>Bacteria</taxon>
        <taxon>Pseudomonadati</taxon>
        <taxon>Nitrospinota/Tectimicrobiota group</taxon>
        <taxon>Candidatus Tectimicrobiota</taxon>
        <taxon>Candidatus Entotheonellia</taxon>
        <taxon>Candidatus Entotheonellales</taxon>
        <taxon>Candidatus Entotheonellaceae</taxon>
        <taxon>Candidatus Entotheonella</taxon>
    </lineage>
</organism>
<dbReference type="GO" id="GO:0005525">
    <property type="term" value="F:GTP binding"/>
    <property type="evidence" value="ECO:0007669"/>
    <property type="project" value="UniProtKB-UniRule"/>
</dbReference>
<dbReference type="Pfam" id="PF14492">
    <property type="entry name" value="EFG_III"/>
    <property type="match status" value="1"/>
</dbReference>
<dbReference type="InterPro" id="IPR014721">
    <property type="entry name" value="Ribsml_uS5_D2-typ_fold_subgr"/>
</dbReference>
<accession>W4M1B3</accession>
<feature type="domain" description="Tr-type G" evidence="9">
    <location>
        <begin position="5"/>
        <end position="280"/>
    </location>
</feature>
<name>W4M1B3_9BACT</name>
<evidence type="ECO:0000256" key="1">
    <source>
        <dbReference type="ARBA" id="ARBA00005870"/>
    </source>
</evidence>
<dbReference type="CDD" id="cd01886">
    <property type="entry name" value="EF-G"/>
    <property type="match status" value="1"/>
</dbReference>
<evidence type="ECO:0000256" key="6">
    <source>
        <dbReference type="ARBA" id="ARBA00024731"/>
    </source>
</evidence>
<dbReference type="CDD" id="cd03713">
    <property type="entry name" value="EFG_mtEFG_C"/>
    <property type="match status" value="1"/>
</dbReference>
<dbReference type="InterPro" id="IPR004540">
    <property type="entry name" value="Transl_elong_EFG/EF2"/>
</dbReference>
<sequence length="675" mass="74051">MPPLNRLRNIGIISHIDAGKTTVTERILYYTGVSHKLGEVHDGEAVMDWMPQERERGITITAAATTCMWNQHHITIIDTPGHVDFAIEVERSLRVLDGAVAIFAAVEGVQPQSESVWRQADRYRVPRLALINKMDRLGADHERVIDEIRDKLAATPLVLQLPWGTEEHFRGVIDLIEMRSLLWRGDDLGMTPEIGEIPPELKAEAQAQREVLVETVAEYDDALLEQYLSGEAVTAEQLRIAVRQATLTGAVVPVLMGSSLRNKGIQPLLDAVVAYLPSPADVPPMVGLDPRDGTEVARANNVKEPLAALAFKVALDQGRRLTYLRLYSGRLEPGAAVLNSRTGTIERAARVLRMFANKRERLDQAGAGEIVAVAGLKDTTTGDTICDAAQPLQFEAITVPEPVVTLAVEPMTMADQSKLAFALEKLLAEDPTLRMTFDEERGQTVLSGMGELHLEVLIRRLKDEFNLEVNVGNPQVVYRESIRGDAEVHDRFEREIAGKIQFAEATLAVEPAPNGSGIHFTSEVPEEDIPLDIVEAVQQGVRDAASSGVVQGYPLVDVDVTLRKATYRSEDSTPLAFSILGGQLLRRALEAAQPIMLEPLMRLEVLVPEAFVGNVIGSLQTRRGIIESVDTQGQLQMLTALVPLAAMFGYTTELRSASQGRGTFTMNFARYAPVP</sequence>
<dbReference type="FunFam" id="3.30.70.870:FF:000001">
    <property type="entry name" value="Elongation factor G"/>
    <property type="match status" value="1"/>
</dbReference>
<dbReference type="SMART" id="SM00838">
    <property type="entry name" value="EFG_C"/>
    <property type="match status" value="1"/>
</dbReference>
<dbReference type="EMBL" id="AZHX01001294">
    <property type="protein sequence ID" value="ETX04134.1"/>
    <property type="molecule type" value="Genomic_DNA"/>
</dbReference>
<dbReference type="PATRIC" id="fig|1429439.4.peg.5179"/>
<dbReference type="InterPro" id="IPR020568">
    <property type="entry name" value="Ribosomal_Su5_D2-typ_SF"/>
</dbReference>
<dbReference type="Pfam" id="PF03764">
    <property type="entry name" value="EFG_IV"/>
    <property type="match status" value="1"/>
</dbReference>
<dbReference type="CDD" id="cd16262">
    <property type="entry name" value="EFG_III"/>
    <property type="match status" value="1"/>
</dbReference>
<evidence type="ECO:0000259" key="9">
    <source>
        <dbReference type="PROSITE" id="PS51722"/>
    </source>
</evidence>
<reference evidence="10 11" key="1">
    <citation type="journal article" date="2014" name="Nature">
        <title>An environmental bacterial taxon with a large and distinct metabolic repertoire.</title>
        <authorList>
            <person name="Wilson M.C."/>
            <person name="Mori T."/>
            <person name="Ruckert C."/>
            <person name="Uria A.R."/>
            <person name="Helf M.J."/>
            <person name="Takada K."/>
            <person name="Gernert C."/>
            <person name="Steffens U.A."/>
            <person name="Heycke N."/>
            <person name="Schmitt S."/>
            <person name="Rinke C."/>
            <person name="Helfrich E.J."/>
            <person name="Brachmann A.O."/>
            <person name="Gurgui C."/>
            <person name="Wakimoto T."/>
            <person name="Kracht M."/>
            <person name="Crusemann M."/>
            <person name="Hentschel U."/>
            <person name="Abe I."/>
            <person name="Matsunaga S."/>
            <person name="Kalinowski J."/>
            <person name="Takeyama H."/>
            <person name="Piel J."/>
        </authorList>
    </citation>
    <scope>NUCLEOTIDE SEQUENCE [LARGE SCALE GENOMIC DNA]</scope>
    <source>
        <strain evidence="11">TSY2</strain>
    </source>
</reference>
<dbReference type="InterPro" id="IPR005517">
    <property type="entry name" value="Transl_elong_EFG/EF2_IV"/>
</dbReference>
<evidence type="ECO:0000313" key="10">
    <source>
        <dbReference type="EMBL" id="ETX04134.1"/>
    </source>
</evidence>
<proteinExistence type="inferred from homology"/>
<dbReference type="SUPFAM" id="SSF52540">
    <property type="entry name" value="P-loop containing nucleoside triphosphate hydrolases"/>
    <property type="match status" value="1"/>
</dbReference>
<dbReference type="InterPro" id="IPR035647">
    <property type="entry name" value="EFG_III/V"/>
</dbReference>
<dbReference type="CDD" id="cd01680">
    <property type="entry name" value="EFG_like_IV"/>
    <property type="match status" value="1"/>
</dbReference>
<dbReference type="Proteomes" id="UP000019140">
    <property type="component" value="Unassembled WGS sequence"/>
</dbReference>
<dbReference type="GO" id="GO:0003746">
    <property type="term" value="F:translation elongation factor activity"/>
    <property type="evidence" value="ECO:0007669"/>
    <property type="project" value="UniProtKB-UniRule"/>
</dbReference>
<dbReference type="SUPFAM" id="SSF50447">
    <property type="entry name" value="Translation proteins"/>
    <property type="match status" value="1"/>
</dbReference>
<comment type="similarity">
    <text evidence="1 7">Belongs to the TRAFAC class translation factor GTPase superfamily. Classic translation factor GTPase family. EF-G/EF-2 subfamily.</text>
</comment>
<keyword evidence="7" id="KW-0963">Cytoplasm</keyword>
<dbReference type="PANTHER" id="PTHR43261:SF1">
    <property type="entry name" value="RIBOSOME-RELEASING FACTOR 2, MITOCHONDRIAL"/>
    <property type="match status" value="1"/>
</dbReference>
<dbReference type="FunFam" id="3.40.50.300:FF:000029">
    <property type="entry name" value="Elongation factor G"/>
    <property type="match status" value="1"/>
</dbReference>
<dbReference type="HAMAP" id="MF_00054_B">
    <property type="entry name" value="EF_G_EF_2_B"/>
    <property type="match status" value="1"/>
</dbReference>
<dbReference type="Pfam" id="PF22042">
    <property type="entry name" value="EF-G_D2"/>
    <property type="match status" value="1"/>
</dbReference>
<evidence type="ECO:0000256" key="5">
    <source>
        <dbReference type="ARBA" id="ARBA00023134"/>
    </source>
</evidence>